<reference evidence="12" key="1">
    <citation type="submission" date="2016-06" db="EMBL/GenBank/DDBJ databases">
        <authorList>
            <person name="Nascimento L."/>
            <person name="Pereira R.V."/>
            <person name="Martins L.F."/>
            <person name="Quaggio R.B."/>
            <person name="Silva A.M."/>
            <person name="Setubal J.C."/>
        </authorList>
    </citation>
    <scope>NUCLEOTIDE SEQUENCE [LARGE SCALE GENOMIC DNA]</scope>
</reference>
<evidence type="ECO:0000256" key="9">
    <source>
        <dbReference type="SAM" id="Phobius"/>
    </source>
</evidence>
<keyword evidence="2" id="KW-0813">Transport</keyword>
<dbReference type="EMBL" id="LZRT01000085">
    <property type="protein sequence ID" value="OUM86834.1"/>
    <property type="molecule type" value="Genomic_DNA"/>
</dbReference>
<comment type="subcellular location">
    <subcellularLocation>
        <location evidence="1">Cell inner membrane</location>
        <topology evidence="1">Multi-pass membrane protein</topology>
    </subcellularLocation>
</comment>
<evidence type="ECO:0000259" key="10">
    <source>
        <dbReference type="Pfam" id="PF04290"/>
    </source>
</evidence>
<evidence type="ECO:0000256" key="5">
    <source>
        <dbReference type="ARBA" id="ARBA00022692"/>
    </source>
</evidence>
<evidence type="ECO:0000256" key="7">
    <source>
        <dbReference type="ARBA" id="ARBA00023136"/>
    </source>
</evidence>
<comment type="similarity">
    <text evidence="8">Belongs to the TRAP transporter small permease family.</text>
</comment>
<organism evidence="11 12">
    <name type="scientific">Bacillus thermozeamaize</name>
    <dbReference type="NCBI Taxonomy" id="230954"/>
    <lineage>
        <taxon>Bacteria</taxon>
        <taxon>Bacillati</taxon>
        <taxon>Bacillota</taxon>
        <taxon>Bacilli</taxon>
        <taxon>Bacillales</taxon>
        <taxon>Bacillaceae</taxon>
        <taxon>Bacillus</taxon>
    </lineage>
</organism>
<feature type="transmembrane region" description="Helical" evidence="9">
    <location>
        <begin position="51"/>
        <end position="68"/>
    </location>
</feature>
<keyword evidence="6 9" id="KW-1133">Transmembrane helix</keyword>
<feature type="transmembrane region" description="Helical" evidence="9">
    <location>
        <begin position="12"/>
        <end position="31"/>
    </location>
</feature>
<evidence type="ECO:0000256" key="3">
    <source>
        <dbReference type="ARBA" id="ARBA00022475"/>
    </source>
</evidence>
<feature type="transmembrane region" description="Helical" evidence="9">
    <location>
        <begin position="89"/>
        <end position="109"/>
    </location>
</feature>
<evidence type="ECO:0000256" key="2">
    <source>
        <dbReference type="ARBA" id="ARBA00022448"/>
    </source>
</evidence>
<evidence type="ECO:0000256" key="4">
    <source>
        <dbReference type="ARBA" id="ARBA00022519"/>
    </source>
</evidence>
<comment type="caution">
    <text evidence="11">The sequence shown here is derived from an EMBL/GenBank/DDBJ whole genome shotgun (WGS) entry which is preliminary data.</text>
</comment>
<proteinExistence type="inferred from homology"/>
<dbReference type="GO" id="GO:0005886">
    <property type="term" value="C:plasma membrane"/>
    <property type="evidence" value="ECO:0007669"/>
    <property type="project" value="UniProtKB-SubCell"/>
</dbReference>
<sequence length="173" mass="19485">MRTFALIIRRLNEAMMWVVGILILIMGLTLFYDVMMRYFFKAPTAWSFDLAGWFTGLSAFLAGGYALLKKAHIRVDIFYQKFSPRVQGGLDALTSVFLFLIVLILVWKGGERTLHNLNIGAVANTGLNIYIWIKWLMVPLGGVLLGLQAIVNLVDDVYLFITGRHLIDVAEDG</sequence>
<evidence type="ECO:0000313" key="11">
    <source>
        <dbReference type="EMBL" id="OUM86834.1"/>
    </source>
</evidence>
<dbReference type="PANTHER" id="PTHR35011">
    <property type="entry name" value="2,3-DIKETO-L-GULONATE TRAP TRANSPORTER SMALL PERMEASE PROTEIN YIAM"/>
    <property type="match status" value="1"/>
</dbReference>
<dbReference type="Pfam" id="PF04290">
    <property type="entry name" value="DctQ"/>
    <property type="match status" value="1"/>
</dbReference>
<keyword evidence="4" id="KW-0997">Cell inner membrane</keyword>
<dbReference type="AlphaFoldDB" id="A0A1Y3PIB2"/>
<dbReference type="InterPro" id="IPR055348">
    <property type="entry name" value="DctQ"/>
</dbReference>
<feature type="domain" description="Tripartite ATP-independent periplasmic transporters DctQ component" evidence="10">
    <location>
        <begin position="28"/>
        <end position="156"/>
    </location>
</feature>
<evidence type="ECO:0000256" key="6">
    <source>
        <dbReference type="ARBA" id="ARBA00022989"/>
    </source>
</evidence>
<evidence type="ECO:0000256" key="8">
    <source>
        <dbReference type="ARBA" id="ARBA00038436"/>
    </source>
</evidence>
<dbReference type="InterPro" id="IPR007387">
    <property type="entry name" value="TRAP_DctQ"/>
</dbReference>
<keyword evidence="5 9" id="KW-0812">Transmembrane</keyword>
<feature type="transmembrane region" description="Helical" evidence="9">
    <location>
        <begin position="129"/>
        <end position="154"/>
    </location>
</feature>
<keyword evidence="3" id="KW-1003">Cell membrane</keyword>
<evidence type="ECO:0000256" key="1">
    <source>
        <dbReference type="ARBA" id="ARBA00004429"/>
    </source>
</evidence>
<gene>
    <name evidence="11" type="ORF">BAA01_15500</name>
</gene>
<accession>A0A1Y3PIB2</accession>
<name>A0A1Y3PIB2_9BACI</name>
<dbReference type="Proteomes" id="UP000196475">
    <property type="component" value="Unassembled WGS sequence"/>
</dbReference>
<protein>
    <recommendedName>
        <fullName evidence="10">Tripartite ATP-independent periplasmic transporters DctQ component domain-containing protein</fullName>
    </recommendedName>
</protein>
<keyword evidence="7 9" id="KW-0472">Membrane</keyword>
<evidence type="ECO:0000313" key="12">
    <source>
        <dbReference type="Proteomes" id="UP000196475"/>
    </source>
</evidence>